<evidence type="ECO:0000313" key="3">
    <source>
        <dbReference type="Proteomes" id="UP000823597"/>
    </source>
</evidence>
<dbReference type="Proteomes" id="UP000823597">
    <property type="component" value="Unassembled WGS sequence"/>
</dbReference>
<protein>
    <submittedName>
        <fullName evidence="2">DUF1566 domain-containing protein</fullName>
    </submittedName>
</protein>
<dbReference type="EMBL" id="JADIME010000076">
    <property type="protein sequence ID" value="MBO8465774.1"/>
    <property type="molecule type" value="Genomic_DNA"/>
</dbReference>
<gene>
    <name evidence="2" type="ORF">IAB93_07255</name>
</gene>
<dbReference type="InterPro" id="IPR011460">
    <property type="entry name" value="Lcl_C"/>
</dbReference>
<organism evidence="2 3">
    <name type="scientific">Candidatus Merdivivens pullistercoris</name>
    <dbReference type="NCBI Taxonomy" id="2840873"/>
    <lineage>
        <taxon>Bacteria</taxon>
        <taxon>Pseudomonadati</taxon>
        <taxon>Bacteroidota</taxon>
        <taxon>Bacteroidia</taxon>
        <taxon>Bacteroidales</taxon>
        <taxon>Muribaculaceae</taxon>
        <taxon>Muribaculaceae incertae sedis</taxon>
        <taxon>Candidatus Merdivivens</taxon>
    </lineage>
</organism>
<evidence type="ECO:0000259" key="1">
    <source>
        <dbReference type="Pfam" id="PF07603"/>
    </source>
</evidence>
<accession>A0A9D9I5P2</accession>
<dbReference type="Pfam" id="PF07603">
    <property type="entry name" value="Lcl_C"/>
    <property type="match status" value="1"/>
</dbReference>
<sequence>MDGTYKIGDLYSENGLKGVVFAVEQNGEHGKIVSLDEAELSWCRSHEWVKKIEVGCFNQTDGAENMKKVTSFMGWEENYPAFKWCKDKGDAWYLPAKEEIALITLKEREAINRTLLSAGGKTLPELNEPGRYWSSTEYDAASVWHVYMRYGLEYYTVKYLTYRVRAVAKF</sequence>
<name>A0A9D9I5P2_9BACT</name>
<proteinExistence type="predicted"/>
<comment type="caution">
    <text evidence="2">The sequence shown here is derived from an EMBL/GenBank/DDBJ whole genome shotgun (WGS) entry which is preliminary data.</text>
</comment>
<evidence type="ECO:0000313" key="2">
    <source>
        <dbReference type="EMBL" id="MBO8465774.1"/>
    </source>
</evidence>
<feature type="domain" description="Lcl C-terminal" evidence="1">
    <location>
        <begin position="38"/>
        <end position="167"/>
    </location>
</feature>
<dbReference type="AlphaFoldDB" id="A0A9D9I5P2"/>
<reference evidence="2" key="2">
    <citation type="journal article" date="2021" name="PeerJ">
        <title>Extensive microbial diversity within the chicken gut microbiome revealed by metagenomics and culture.</title>
        <authorList>
            <person name="Gilroy R."/>
            <person name="Ravi A."/>
            <person name="Getino M."/>
            <person name="Pursley I."/>
            <person name="Horton D.L."/>
            <person name="Alikhan N.F."/>
            <person name="Baker D."/>
            <person name="Gharbi K."/>
            <person name="Hall N."/>
            <person name="Watson M."/>
            <person name="Adriaenssens E.M."/>
            <person name="Foster-Nyarko E."/>
            <person name="Jarju S."/>
            <person name="Secka A."/>
            <person name="Antonio M."/>
            <person name="Oren A."/>
            <person name="Chaudhuri R.R."/>
            <person name="La Ragione R."/>
            <person name="Hildebrand F."/>
            <person name="Pallen M.J."/>
        </authorList>
    </citation>
    <scope>NUCLEOTIDE SEQUENCE</scope>
    <source>
        <strain evidence="2">10037</strain>
    </source>
</reference>
<reference evidence="2" key="1">
    <citation type="submission" date="2020-10" db="EMBL/GenBank/DDBJ databases">
        <authorList>
            <person name="Gilroy R."/>
        </authorList>
    </citation>
    <scope>NUCLEOTIDE SEQUENCE</scope>
    <source>
        <strain evidence="2">10037</strain>
    </source>
</reference>